<sequence length="76" mass="7674">MKFFAVLTLATLPLALASPVVPEALQTITTPPPPASPPAVACTIPTAVDPPPVATEIPAAFLHATLPGTTDVRHAA</sequence>
<dbReference type="Proteomes" id="UP001307849">
    <property type="component" value="Unassembled WGS sequence"/>
</dbReference>
<name>A0AAN8NK88_9PEZI</name>
<dbReference type="AlphaFoldDB" id="A0AAN8NK88"/>
<gene>
    <name evidence="2" type="ORF">TWF506_000033</name>
</gene>
<feature type="chain" id="PRO_5043043907" evidence="1">
    <location>
        <begin position="18"/>
        <end position="76"/>
    </location>
</feature>
<evidence type="ECO:0000313" key="3">
    <source>
        <dbReference type="Proteomes" id="UP001307849"/>
    </source>
</evidence>
<comment type="caution">
    <text evidence="2">The sequence shown here is derived from an EMBL/GenBank/DDBJ whole genome shotgun (WGS) entry which is preliminary data.</text>
</comment>
<evidence type="ECO:0000313" key="2">
    <source>
        <dbReference type="EMBL" id="KAK6519733.1"/>
    </source>
</evidence>
<organism evidence="2 3">
    <name type="scientific">Arthrobotrys conoides</name>
    <dbReference type="NCBI Taxonomy" id="74498"/>
    <lineage>
        <taxon>Eukaryota</taxon>
        <taxon>Fungi</taxon>
        <taxon>Dikarya</taxon>
        <taxon>Ascomycota</taxon>
        <taxon>Pezizomycotina</taxon>
        <taxon>Orbiliomycetes</taxon>
        <taxon>Orbiliales</taxon>
        <taxon>Orbiliaceae</taxon>
        <taxon>Arthrobotrys</taxon>
    </lineage>
</organism>
<feature type="signal peptide" evidence="1">
    <location>
        <begin position="1"/>
        <end position="17"/>
    </location>
</feature>
<keyword evidence="3" id="KW-1185">Reference proteome</keyword>
<keyword evidence="1" id="KW-0732">Signal</keyword>
<accession>A0AAN8NK88</accession>
<protein>
    <submittedName>
        <fullName evidence="2">Uncharacterized protein</fullName>
    </submittedName>
</protein>
<evidence type="ECO:0000256" key="1">
    <source>
        <dbReference type="SAM" id="SignalP"/>
    </source>
</evidence>
<proteinExistence type="predicted"/>
<reference evidence="2 3" key="1">
    <citation type="submission" date="2019-10" db="EMBL/GenBank/DDBJ databases">
        <authorList>
            <person name="Palmer J.M."/>
        </authorList>
    </citation>
    <scope>NUCLEOTIDE SEQUENCE [LARGE SCALE GENOMIC DNA]</scope>
    <source>
        <strain evidence="2 3">TWF506</strain>
    </source>
</reference>
<dbReference type="EMBL" id="JAVHJM010000001">
    <property type="protein sequence ID" value="KAK6519733.1"/>
    <property type="molecule type" value="Genomic_DNA"/>
</dbReference>